<dbReference type="AlphaFoldDB" id="A0AAW1HIM7"/>
<reference evidence="1" key="1">
    <citation type="submission" date="2024-03" db="EMBL/GenBank/DDBJ databases">
        <title>WGS assembly of Saponaria officinalis var. Norfolk2.</title>
        <authorList>
            <person name="Jenkins J."/>
            <person name="Shu S."/>
            <person name="Grimwood J."/>
            <person name="Barry K."/>
            <person name="Goodstein D."/>
            <person name="Schmutz J."/>
            <person name="Leebens-Mack J."/>
            <person name="Osbourn A."/>
        </authorList>
    </citation>
    <scope>NUCLEOTIDE SEQUENCE [LARGE SCALE GENOMIC DNA]</scope>
    <source>
        <strain evidence="1">JIC</strain>
    </source>
</reference>
<sequence>MLYDNANVGIDVIVNLTDEVIISLVGVVIVVDNVKPWKWRCHELLNKASLGTCCQCRVHRCIWSDVVVIVVHVMLLWDIDVCYVECDVLLRCMTFAYDCKI</sequence>
<keyword evidence="2" id="KW-1185">Reference proteome</keyword>
<comment type="caution">
    <text evidence="1">The sequence shown here is derived from an EMBL/GenBank/DDBJ whole genome shotgun (WGS) entry which is preliminary data.</text>
</comment>
<accession>A0AAW1HIM7</accession>
<organism evidence="1 2">
    <name type="scientific">Saponaria officinalis</name>
    <name type="common">Common soapwort</name>
    <name type="synonym">Lychnis saponaria</name>
    <dbReference type="NCBI Taxonomy" id="3572"/>
    <lineage>
        <taxon>Eukaryota</taxon>
        <taxon>Viridiplantae</taxon>
        <taxon>Streptophyta</taxon>
        <taxon>Embryophyta</taxon>
        <taxon>Tracheophyta</taxon>
        <taxon>Spermatophyta</taxon>
        <taxon>Magnoliopsida</taxon>
        <taxon>eudicotyledons</taxon>
        <taxon>Gunneridae</taxon>
        <taxon>Pentapetalae</taxon>
        <taxon>Caryophyllales</taxon>
        <taxon>Caryophyllaceae</taxon>
        <taxon>Caryophylleae</taxon>
        <taxon>Saponaria</taxon>
    </lineage>
</organism>
<dbReference type="EMBL" id="JBDFQZ010000011">
    <property type="protein sequence ID" value="KAK9676265.1"/>
    <property type="molecule type" value="Genomic_DNA"/>
</dbReference>
<gene>
    <name evidence="1" type="ORF">RND81_11G065200</name>
</gene>
<proteinExistence type="predicted"/>
<protein>
    <submittedName>
        <fullName evidence="1">Uncharacterized protein</fullName>
    </submittedName>
</protein>
<name>A0AAW1HIM7_SAPOF</name>
<evidence type="ECO:0000313" key="1">
    <source>
        <dbReference type="EMBL" id="KAK9676265.1"/>
    </source>
</evidence>
<dbReference type="Proteomes" id="UP001443914">
    <property type="component" value="Unassembled WGS sequence"/>
</dbReference>
<evidence type="ECO:0000313" key="2">
    <source>
        <dbReference type="Proteomes" id="UP001443914"/>
    </source>
</evidence>